<organism evidence="1 2">
    <name type="scientific">Cutaneotrichosporon oleaginosum</name>
    <dbReference type="NCBI Taxonomy" id="879819"/>
    <lineage>
        <taxon>Eukaryota</taxon>
        <taxon>Fungi</taxon>
        <taxon>Dikarya</taxon>
        <taxon>Basidiomycota</taxon>
        <taxon>Agaricomycotina</taxon>
        <taxon>Tremellomycetes</taxon>
        <taxon>Trichosporonales</taxon>
        <taxon>Trichosporonaceae</taxon>
        <taxon>Cutaneotrichosporon</taxon>
    </lineage>
</organism>
<evidence type="ECO:0000313" key="2">
    <source>
        <dbReference type="Proteomes" id="UP000053611"/>
    </source>
</evidence>
<sequence>MSSNLREDSGNDMDIDLEEDLDTMLGRLNEQEADDEVEAFHDEDAGFHRQSLLRGKLHLMPGNPSSHQDYLKKEFDHLNYGTCVSFFLWMASRMPSSIGNPGPSISTLKGYWYHFKAYYFAKRGGQSIPHGISRAISTLFHSLLEDNILCDIRKARHFTSPEGLRCLAFVAWEPEWSPNVLRRRWHFTFWQAAMLQGTLWANNLFDDSKERVVTYDHFRLVISRVSNDDSPVECQVGLLYRPVAAETAQAEDKYHVLNSTTERWLCPVTSFLVLACLNQALPENFDFAMLDDLPSLLNGVNIKILSFNKADTPVFGGENAKAGMYGNPWNLKGLAVVLKRLCELAEFESYIVPSSYRVMGLQLMSISGLDRMKLQTKATHVHNSTISKYGKFVCKCGHKSYCISAIIQHQLSHGLWVADLPKAMTNSSFQLPCDPRYFWEIGCWVADPLEIEQVCERLYRERFVDLPPDYRYRIRFDIQLGAIEAAALEPDLLSGYTDHSDSRRLCPSTILPLANINFNLAEW</sequence>
<evidence type="ECO:0000313" key="1">
    <source>
        <dbReference type="EMBL" id="KLT42460.1"/>
    </source>
</evidence>
<accession>A0A0J0XMX5</accession>
<evidence type="ECO:0008006" key="3">
    <source>
        <dbReference type="Google" id="ProtNLM"/>
    </source>
</evidence>
<protein>
    <recommendedName>
        <fullName evidence="3">Ndc10 domain-containing protein</fullName>
    </recommendedName>
</protein>
<name>A0A0J0XMX5_9TREE</name>
<dbReference type="Proteomes" id="UP000053611">
    <property type="component" value="Unassembled WGS sequence"/>
</dbReference>
<proteinExistence type="predicted"/>
<dbReference type="AlphaFoldDB" id="A0A0J0XMX5"/>
<dbReference type="EMBL" id="KQ087205">
    <property type="protein sequence ID" value="KLT42460.1"/>
    <property type="molecule type" value="Genomic_DNA"/>
</dbReference>
<keyword evidence="2" id="KW-1185">Reference proteome</keyword>
<gene>
    <name evidence="1" type="ORF">CC85DRAFT_302322</name>
</gene>
<reference evidence="1 2" key="1">
    <citation type="submission" date="2015-03" db="EMBL/GenBank/DDBJ databases">
        <title>Genomics and transcriptomics of the oil-accumulating basidiomycete yeast T. oleaginosus allow insights into substrate utilization and the diverse evolutionary trajectories of mating systems in fungi.</title>
        <authorList>
            <consortium name="DOE Joint Genome Institute"/>
            <person name="Kourist R."/>
            <person name="Kracht O."/>
            <person name="Bracharz F."/>
            <person name="Lipzen A."/>
            <person name="Nolan M."/>
            <person name="Ohm R."/>
            <person name="Grigoriev I."/>
            <person name="Sun S."/>
            <person name="Heitman J."/>
            <person name="Bruck T."/>
            <person name="Nowrousian M."/>
        </authorList>
    </citation>
    <scope>NUCLEOTIDE SEQUENCE [LARGE SCALE GENOMIC DNA]</scope>
    <source>
        <strain evidence="1 2">IBC0246</strain>
    </source>
</reference>